<organism evidence="2 3">
    <name type="scientific">Homarus americanus</name>
    <name type="common">American lobster</name>
    <dbReference type="NCBI Taxonomy" id="6706"/>
    <lineage>
        <taxon>Eukaryota</taxon>
        <taxon>Metazoa</taxon>
        <taxon>Ecdysozoa</taxon>
        <taxon>Arthropoda</taxon>
        <taxon>Crustacea</taxon>
        <taxon>Multicrustacea</taxon>
        <taxon>Malacostraca</taxon>
        <taxon>Eumalacostraca</taxon>
        <taxon>Eucarida</taxon>
        <taxon>Decapoda</taxon>
        <taxon>Pleocyemata</taxon>
        <taxon>Astacidea</taxon>
        <taxon>Nephropoidea</taxon>
        <taxon>Nephropidae</taxon>
        <taxon>Homarus</taxon>
    </lineage>
</organism>
<comment type="caution">
    <text evidence="2">The sequence shown here is derived from an EMBL/GenBank/DDBJ whole genome shotgun (WGS) entry which is preliminary data.</text>
</comment>
<evidence type="ECO:0000313" key="2">
    <source>
        <dbReference type="EMBL" id="KAG7154103.1"/>
    </source>
</evidence>
<feature type="region of interest" description="Disordered" evidence="1">
    <location>
        <begin position="34"/>
        <end position="56"/>
    </location>
</feature>
<sequence length="91" mass="10304">MQVPLSENYENEILVYQSKDYETQVPLYRMTDYNTSRLSGSSETNPALPHKGEDGRPPYPLYKLAKSVCTLPIPHDISVITTGRVKTPFKS</sequence>
<protein>
    <submittedName>
        <fullName evidence="2">Uncharacterized protein</fullName>
    </submittedName>
</protein>
<proteinExistence type="predicted"/>
<feature type="compositionally biased region" description="Polar residues" evidence="1">
    <location>
        <begin position="34"/>
        <end position="45"/>
    </location>
</feature>
<dbReference type="AlphaFoldDB" id="A0A8J5MJT6"/>
<name>A0A8J5MJT6_HOMAM</name>
<evidence type="ECO:0000313" key="3">
    <source>
        <dbReference type="Proteomes" id="UP000747542"/>
    </source>
</evidence>
<reference evidence="2" key="1">
    <citation type="journal article" date="2021" name="Sci. Adv.">
        <title>The American lobster genome reveals insights on longevity, neural, and immune adaptations.</title>
        <authorList>
            <person name="Polinski J.M."/>
            <person name="Zimin A.V."/>
            <person name="Clark K.F."/>
            <person name="Kohn A.B."/>
            <person name="Sadowski N."/>
            <person name="Timp W."/>
            <person name="Ptitsyn A."/>
            <person name="Khanna P."/>
            <person name="Romanova D.Y."/>
            <person name="Williams P."/>
            <person name="Greenwood S.J."/>
            <person name="Moroz L.L."/>
            <person name="Walt D.R."/>
            <person name="Bodnar A.G."/>
        </authorList>
    </citation>
    <scope>NUCLEOTIDE SEQUENCE</scope>
    <source>
        <strain evidence="2">GMGI-L3</strain>
    </source>
</reference>
<gene>
    <name evidence="2" type="ORF">Hamer_G020400</name>
</gene>
<evidence type="ECO:0000256" key="1">
    <source>
        <dbReference type="SAM" id="MobiDB-lite"/>
    </source>
</evidence>
<dbReference type="EMBL" id="JAHLQT010045270">
    <property type="protein sequence ID" value="KAG7154103.1"/>
    <property type="molecule type" value="Genomic_DNA"/>
</dbReference>
<keyword evidence="3" id="KW-1185">Reference proteome</keyword>
<accession>A0A8J5MJT6</accession>
<dbReference type="Proteomes" id="UP000747542">
    <property type="component" value="Unassembled WGS sequence"/>
</dbReference>